<reference evidence="11" key="1">
    <citation type="submission" date="2020-02" db="EMBL/GenBank/DDBJ databases">
        <title>Genomic and physiological characterization of two novel Nitrospinaceae genera.</title>
        <authorList>
            <person name="Mueller A.J."/>
            <person name="Jung M.-Y."/>
            <person name="Strachan C.R."/>
            <person name="Herbold C.W."/>
            <person name="Kirkegaard R.H."/>
            <person name="Daims H."/>
        </authorList>
    </citation>
    <scope>NUCLEOTIDE SEQUENCE [LARGE SCALE GENOMIC DNA]</scope>
</reference>
<evidence type="ECO:0000256" key="5">
    <source>
        <dbReference type="ARBA" id="ARBA00023002"/>
    </source>
</evidence>
<sequence>MNAIEKIKSEKDGLLIKEDIKAFAEKGWESISEADVQRLKWYGLFLRKPTPGYFMLRVRIPNGKSFSHQIKALTQIARCYGNGEIDVTTRQQLQIRHLEIENVPHVFEILEAVGLTSAQTGMDNVRNIMGCAVAGLNPKEAMDASWIVSALNDHLLGNPEYSNLPRKFNIAITGCTENCLHTETQDLGLIPAVSPDGTETQGFNIIVGGKLGSGGYRIATPLNVFVTPEEAVETCLGIIALFRDHGSREIRTQNRLAFLIEEWGEEKFREALTLRLGRELSVAGVDQRELARSEHIGIYRQKQSTMNYVGLKIMVGRIQAEKLEGLADLSEKYGSGEIRFTAGQSLILTNISDKKLGDFLEEPLLKEFLYYPSGVSSDLVSCVGSDYCHMATIETKSRALQTAKRLEAKLGKSDPISMHWSGCPAGCGNHLVADVGLLGKKARVGGVVVDAVDIFMGGRAGPHPKLAVKMMENVPCDILPEVLAHIIPYHTREKMHPVKKGKRGAKSRARGATLVKDTIAKKPLNAPLAMEG</sequence>
<dbReference type="PROSITE" id="PS00365">
    <property type="entry name" value="NIR_SIR"/>
    <property type="match status" value="2"/>
</dbReference>
<evidence type="ECO:0000259" key="8">
    <source>
        <dbReference type="Pfam" id="PF01077"/>
    </source>
</evidence>
<dbReference type="PANTHER" id="PTHR32439">
    <property type="entry name" value="FERREDOXIN--NITRITE REDUCTASE, CHLOROPLASTIC"/>
    <property type="match status" value="1"/>
</dbReference>
<keyword evidence="6" id="KW-0408">Iron</keyword>
<evidence type="ECO:0000256" key="7">
    <source>
        <dbReference type="ARBA" id="ARBA00023014"/>
    </source>
</evidence>
<evidence type="ECO:0000313" key="11">
    <source>
        <dbReference type="Proteomes" id="UP000594464"/>
    </source>
</evidence>
<dbReference type="EMBL" id="CP048620">
    <property type="protein sequence ID" value="QPJ66486.1"/>
    <property type="molecule type" value="Genomic_DNA"/>
</dbReference>
<dbReference type="InterPro" id="IPR045854">
    <property type="entry name" value="NO2/SO3_Rdtase_4Fe4S_sf"/>
</dbReference>
<evidence type="ECO:0000256" key="6">
    <source>
        <dbReference type="ARBA" id="ARBA00023004"/>
    </source>
</evidence>
<dbReference type="Pfam" id="PF01077">
    <property type="entry name" value="NIR_SIR"/>
    <property type="match status" value="2"/>
</dbReference>
<dbReference type="GO" id="GO:0051539">
    <property type="term" value="F:4 iron, 4 sulfur cluster binding"/>
    <property type="evidence" value="ECO:0007669"/>
    <property type="project" value="UniProtKB-KW"/>
</dbReference>
<dbReference type="Gene3D" id="3.90.480.20">
    <property type="match status" value="1"/>
</dbReference>
<feature type="domain" description="Nitrite/sulphite reductase 4Fe-4S" evidence="8">
    <location>
        <begin position="379"/>
        <end position="517"/>
    </location>
</feature>
<proteinExistence type="inferred from homology"/>
<organism evidence="10 11">
    <name type="scientific">Candidatus Nitrohelix vancouverensis</name>
    <dbReference type="NCBI Taxonomy" id="2705534"/>
    <lineage>
        <taxon>Bacteria</taxon>
        <taxon>Pseudomonadati</taxon>
        <taxon>Nitrospinota/Tectimicrobiota group</taxon>
        <taxon>Nitrospinota</taxon>
        <taxon>Nitrospinia</taxon>
        <taxon>Nitrospinales</taxon>
        <taxon>Nitrospinaceae</taxon>
        <taxon>Candidatus Nitrohelix</taxon>
    </lineage>
</organism>
<keyword evidence="3" id="KW-0349">Heme</keyword>
<dbReference type="PRINTS" id="PR00397">
    <property type="entry name" value="SIROHAEM"/>
</dbReference>
<feature type="domain" description="Nitrite/sulphite reductase 4Fe-4S" evidence="8">
    <location>
        <begin position="122"/>
        <end position="279"/>
    </location>
</feature>
<dbReference type="GO" id="GO:0046872">
    <property type="term" value="F:metal ion binding"/>
    <property type="evidence" value="ECO:0007669"/>
    <property type="project" value="UniProtKB-KW"/>
</dbReference>
<keyword evidence="5" id="KW-0560">Oxidoreductase</keyword>
<dbReference type="PANTHER" id="PTHR32439:SF0">
    <property type="entry name" value="FERREDOXIN--NITRITE REDUCTASE, CHLOROPLASTIC"/>
    <property type="match status" value="1"/>
</dbReference>
<dbReference type="GO" id="GO:0020037">
    <property type="term" value="F:heme binding"/>
    <property type="evidence" value="ECO:0007669"/>
    <property type="project" value="InterPro"/>
</dbReference>
<dbReference type="InterPro" id="IPR005117">
    <property type="entry name" value="NiRdtase/SiRdtase_haem-b_fer"/>
</dbReference>
<dbReference type="InterPro" id="IPR036136">
    <property type="entry name" value="Nit/Sulf_reduc_fer-like_dom_sf"/>
</dbReference>
<dbReference type="InterPro" id="IPR051329">
    <property type="entry name" value="NIR_SIR_4Fe-4S"/>
</dbReference>
<dbReference type="Proteomes" id="UP000594464">
    <property type="component" value="Chromosome"/>
</dbReference>
<keyword evidence="4" id="KW-0479">Metal-binding</keyword>
<dbReference type="GO" id="GO:0016491">
    <property type="term" value="F:oxidoreductase activity"/>
    <property type="evidence" value="ECO:0007669"/>
    <property type="project" value="UniProtKB-KW"/>
</dbReference>
<feature type="domain" description="Nitrite/Sulfite reductase ferredoxin-like" evidence="9">
    <location>
        <begin position="299"/>
        <end position="363"/>
    </location>
</feature>
<feature type="domain" description="Nitrite/Sulfite reductase ferredoxin-like" evidence="9">
    <location>
        <begin position="49"/>
        <end position="113"/>
    </location>
</feature>
<gene>
    <name evidence="10" type="ORF">G3M78_14200</name>
</gene>
<dbReference type="InterPro" id="IPR006067">
    <property type="entry name" value="NO2/SO3_Rdtase_4Fe4S_dom"/>
</dbReference>
<evidence type="ECO:0000313" key="10">
    <source>
        <dbReference type="EMBL" id="QPJ66486.1"/>
    </source>
</evidence>
<name>A0A7T0C4Q1_9BACT</name>
<evidence type="ECO:0000256" key="1">
    <source>
        <dbReference type="ARBA" id="ARBA00010429"/>
    </source>
</evidence>
<comment type="similarity">
    <text evidence="1">Belongs to the nitrite and sulfite reductase 4Fe-4S domain family.</text>
</comment>
<keyword evidence="7" id="KW-0411">Iron-sulfur</keyword>
<dbReference type="KEGG" id="nva:G3M78_14200"/>
<evidence type="ECO:0000256" key="4">
    <source>
        <dbReference type="ARBA" id="ARBA00022723"/>
    </source>
</evidence>
<dbReference type="Gene3D" id="3.30.413.10">
    <property type="entry name" value="Sulfite Reductase Hemoprotein, domain 1"/>
    <property type="match status" value="2"/>
</dbReference>
<protein>
    <submittedName>
        <fullName evidence="10">Ferredoxin--nitrite reductase</fullName>
    </submittedName>
</protein>
<dbReference type="SUPFAM" id="SSF56014">
    <property type="entry name" value="Nitrite and sulphite reductase 4Fe-4S domain-like"/>
    <property type="match status" value="2"/>
</dbReference>
<dbReference type="AlphaFoldDB" id="A0A7T0C4Q1"/>
<evidence type="ECO:0000259" key="9">
    <source>
        <dbReference type="Pfam" id="PF03460"/>
    </source>
</evidence>
<accession>A0A7T0C4Q1</accession>
<dbReference type="Pfam" id="PF03460">
    <property type="entry name" value="NIR_SIR_ferr"/>
    <property type="match status" value="2"/>
</dbReference>
<dbReference type="SUPFAM" id="SSF55124">
    <property type="entry name" value="Nitrite/Sulfite reductase N-terminal domain-like"/>
    <property type="match status" value="2"/>
</dbReference>
<evidence type="ECO:0000256" key="2">
    <source>
        <dbReference type="ARBA" id="ARBA00022485"/>
    </source>
</evidence>
<dbReference type="InterPro" id="IPR006066">
    <property type="entry name" value="NO2/SO3_Rdtase_FeS/sirohaem_BS"/>
</dbReference>
<keyword evidence="2" id="KW-0004">4Fe-4S</keyword>
<evidence type="ECO:0000256" key="3">
    <source>
        <dbReference type="ARBA" id="ARBA00022617"/>
    </source>
</evidence>